<evidence type="ECO:0000256" key="4">
    <source>
        <dbReference type="ARBA" id="ARBA00022728"/>
    </source>
</evidence>
<keyword evidence="4 7" id="KW-0747">Spliceosome</keyword>
<feature type="domain" description="Pre-mRNA-splicing factor SLU7" evidence="9">
    <location>
        <begin position="149"/>
        <end position="321"/>
    </location>
</feature>
<evidence type="ECO:0000259" key="9">
    <source>
        <dbReference type="Pfam" id="PF11708"/>
    </source>
</evidence>
<keyword evidence="5 7" id="KW-0508">mRNA splicing</keyword>
<keyword evidence="11" id="KW-1185">Reference proteome</keyword>
<evidence type="ECO:0000256" key="1">
    <source>
        <dbReference type="ARBA" id="ARBA00004123"/>
    </source>
</evidence>
<dbReference type="GO" id="GO:0005681">
    <property type="term" value="C:spliceosomal complex"/>
    <property type="evidence" value="ECO:0007669"/>
    <property type="project" value="UniProtKB-UniRule"/>
</dbReference>
<feature type="region of interest" description="Disordered" evidence="8">
    <location>
        <begin position="180"/>
        <end position="209"/>
    </location>
</feature>
<evidence type="ECO:0000256" key="7">
    <source>
        <dbReference type="RuleBase" id="RU367071"/>
    </source>
</evidence>
<keyword evidence="3 7" id="KW-0507">mRNA processing</keyword>
<proteinExistence type="inferred from homology"/>
<evidence type="ECO:0000256" key="8">
    <source>
        <dbReference type="SAM" id="MobiDB-lite"/>
    </source>
</evidence>
<organism evidence="10 11">
    <name type="scientific">Lipomyces starkeyi NRRL Y-11557</name>
    <dbReference type="NCBI Taxonomy" id="675824"/>
    <lineage>
        <taxon>Eukaryota</taxon>
        <taxon>Fungi</taxon>
        <taxon>Dikarya</taxon>
        <taxon>Ascomycota</taxon>
        <taxon>Saccharomycotina</taxon>
        <taxon>Lipomycetes</taxon>
        <taxon>Lipomycetales</taxon>
        <taxon>Lipomycetaceae</taxon>
        <taxon>Lipomyces</taxon>
    </lineage>
</organism>
<comment type="subcellular location">
    <subcellularLocation>
        <location evidence="1 7">Nucleus</location>
    </subcellularLocation>
</comment>
<dbReference type="GO" id="GO:0045292">
    <property type="term" value="P:mRNA cis splicing, via spliceosome"/>
    <property type="evidence" value="ECO:0007669"/>
    <property type="project" value="EnsemblFungi"/>
</dbReference>
<comment type="function">
    <text evidence="7">Involved in pre-mRNA splicing.</text>
</comment>
<name>A0A1E3Q9W5_LIPST</name>
<dbReference type="PANTHER" id="PTHR12942">
    <property type="entry name" value="STEP II SPLICING FACTOR SLU7"/>
    <property type="match status" value="1"/>
</dbReference>
<feature type="region of interest" description="Disordered" evidence="8">
    <location>
        <begin position="18"/>
        <end position="43"/>
    </location>
</feature>
<dbReference type="InterPro" id="IPR021715">
    <property type="entry name" value="Slu7_dom"/>
</dbReference>
<evidence type="ECO:0000256" key="5">
    <source>
        <dbReference type="ARBA" id="ARBA00023187"/>
    </source>
</evidence>
<dbReference type="InterPro" id="IPR039974">
    <property type="entry name" value="Splicing_factor_SLU7"/>
</dbReference>
<dbReference type="GO" id="GO:0030628">
    <property type="term" value="F:pre-mRNA 3'-splice site binding"/>
    <property type="evidence" value="ECO:0007669"/>
    <property type="project" value="UniProtKB-UniRule"/>
</dbReference>
<evidence type="ECO:0000256" key="3">
    <source>
        <dbReference type="ARBA" id="ARBA00022664"/>
    </source>
</evidence>
<dbReference type="STRING" id="675824.A0A1E3Q9W5"/>
<comment type="similarity">
    <text evidence="2 7">Belongs to the SLU7 family.</text>
</comment>
<evidence type="ECO:0000256" key="2">
    <source>
        <dbReference type="ARBA" id="ARBA00007203"/>
    </source>
</evidence>
<dbReference type="PANTHER" id="PTHR12942:SF2">
    <property type="entry name" value="PRE-MRNA-SPLICING FACTOR SLU7"/>
    <property type="match status" value="1"/>
</dbReference>
<sequence>MTDEHDKFKFKTFDQLAPSSKTDNATTPLSSRRVKGKELPIERDADGKEINPYIPQFISKAPWYVDSSGEVSLRHQRKDKAENLSAETAWYKRGIKAGAAATKYRKGACENCGAMTHKAKDCMERPRKVGAKFSGKDIQADDLIQDVKMTWDSKRDRWNGYDASEHLKVVEEYRELERLRQEKEEERGEDGDHYDTEAAKVPGQGYDSDARMSTRTLRIREDAAKYLKNLDSNGEEYNPKSRTMKNDNDGLLASEDDFVRHSGEAEEFESLKRFAWDAAEKGANVHIQANPTEGALAKRKYEVESKEKSERLKKQLIEKYG</sequence>
<evidence type="ECO:0000313" key="11">
    <source>
        <dbReference type="Proteomes" id="UP000094385"/>
    </source>
</evidence>
<dbReference type="AlphaFoldDB" id="A0A1E3Q9W5"/>
<keyword evidence="6 7" id="KW-0539">Nucleus</keyword>
<dbReference type="EMBL" id="KV454292">
    <property type="protein sequence ID" value="ODQ74483.1"/>
    <property type="molecule type" value="Genomic_DNA"/>
</dbReference>
<feature type="region of interest" description="Disordered" evidence="8">
    <location>
        <begin position="231"/>
        <end position="250"/>
    </location>
</feature>
<dbReference type="Pfam" id="PF11708">
    <property type="entry name" value="Slu7"/>
    <property type="match status" value="1"/>
</dbReference>
<comment type="subunit">
    <text evidence="7">Associated with the spliceosome.</text>
</comment>
<accession>A0A1E3Q9W5</accession>
<feature type="compositionally biased region" description="Polar residues" evidence="8">
    <location>
        <begin position="18"/>
        <end position="30"/>
    </location>
</feature>
<protein>
    <recommendedName>
        <fullName evidence="7">Pre-mRNA-splicing factor SLU7</fullName>
    </recommendedName>
</protein>
<evidence type="ECO:0000313" key="10">
    <source>
        <dbReference type="EMBL" id="ODQ74483.1"/>
    </source>
</evidence>
<gene>
    <name evidence="10" type="ORF">LIPSTDRAFT_62497</name>
</gene>
<evidence type="ECO:0000256" key="6">
    <source>
        <dbReference type="ARBA" id="ARBA00023242"/>
    </source>
</evidence>
<feature type="compositionally biased region" description="Basic and acidic residues" evidence="8">
    <location>
        <begin position="180"/>
        <end position="198"/>
    </location>
</feature>
<dbReference type="Proteomes" id="UP000094385">
    <property type="component" value="Unassembled WGS sequence"/>
</dbReference>
<dbReference type="OrthoDB" id="249612at2759"/>
<reference evidence="10 11" key="1">
    <citation type="journal article" date="2016" name="Proc. Natl. Acad. Sci. U.S.A.">
        <title>Comparative genomics of biotechnologically important yeasts.</title>
        <authorList>
            <person name="Riley R."/>
            <person name="Haridas S."/>
            <person name="Wolfe K.H."/>
            <person name="Lopes M.R."/>
            <person name="Hittinger C.T."/>
            <person name="Goeker M."/>
            <person name="Salamov A.A."/>
            <person name="Wisecaver J.H."/>
            <person name="Long T.M."/>
            <person name="Calvey C.H."/>
            <person name="Aerts A.L."/>
            <person name="Barry K.W."/>
            <person name="Choi C."/>
            <person name="Clum A."/>
            <person name="Coughlan A.Y."/>
            <person name="Deshpande S."/>
            <person name="Douglass A.P."/>
            <person name="Hanson S.J."/>
            <person name="Klenk H.-P."/>
            <person name="LaButti K.M."/>
            <person name="Lapidus A."/>
            <person name="Lindquist E.A."/>
            <person name="Lipzen A.M."/>
            <person name="Meier-Kolthoff J.P."/>
            <person name="Ohm R.A."/>
            <person name="Otillar R.P."/>
            <person name="Pangilinan J.L."/>
            <person name="Peng Y."/>
            <person name="Rokas A."/>
            <person name="Rosa C.A."/>
            <person name="Scheuner C."/>
            <person name="Sibirny A.A."/>
            <person name="Slot J.C."/>
            <person name="Stielow J.B."/>
            <person name="Sun H."/>
            <person name="Kurtzman C.P."/>
            <person name="Blackwell M."/>
            <person name="Grigoriev I.V."/>
            <person name="Jeffries T.W."/>
        </authorList>
    </citation>
    <scope>NUCLEOTIDE SEQUENCE [LARGE SCALE GENOMIC DNA]</scope>
    <source>
        <strain evidence="10 11">NRRL Y-11557</strain>
    </source>
</reference>